<sequence>MAASKTTSLFKNLVVPAIISLVIFLVLTFLLAPLWRRYRARYSQYLPLDALSQHTSSLRHRFAHRFAALTPLATFLAGPRAVFAHGAQTQSSASVSDFDDAEELDEVDEVTWRTIQRHVPTVTVPDTTRRLSRDLEEGFMDDSDQELD</sequence>
<proteinExistence type="predicted"/>
<comment type="caution">
    <text evidence="2">The sequence shown here is derived from an EMBL/GenBank/DDBJ whole genome shotgun (WGS) entry which is preliminary data.</text>
</comment>
<organism evidence="2 3">
    <name type="scientific">Ophiocordyceps australis</name>
    <dbReference type="NCBI Taxonomy" id="1399860"/>
    <lineage>
        <taxon>Eukaryota</taxon>
        <taxon>Fungi</taxon>
        <taxon>Dikarya</taxon>
        <taxon>Ascomycota</taxon>
        <taxon>Pezizomycotina</taxon>
        <taxon>Sordariomycetes</taxon>
        <taxon>Hypocreomycetidae</taxon>
        <taxon>Hypocreales</taxon>
        <taxon>Ophiocordycipitaceae</taxon>
        <taxon>Ophiocordyceps</taxon>
    </lineage>
</organism>
<accession>A0A2C5Y216</accession>
<name>A0A2C5Y216_9HYPO</name>
<evidence type="ECO:0000313" key="3">
    <source>
        <dbReference type="Proteomes" id="UP000226192"/>
    </source>
</evidence>
<keyword evidence="1" id="KW-0812">Transmembrane</keyword>
<dbReference type="Proteomes" id="UP000226192">
    <property type="component" value="Unassembled WGS sequence"/>
</dbReference>
<protein>
    <submittedName>
        <fullName evidence="2">Uncharacterized protein</fullName>
    </submittedName>
</protein>
<evidence type="ECO:0000313" key="2">
    <source>
        <dbReference type="EMBL" id="PHH61716.1"/>
    </source>
</evidence>
<gene>
    <name evidence="2" type="ORF">CDD81_8008</name>
</gene>
<feature type="transmembrane region" description="Helical" evidence="1">
    <location>
        <begin position="13"/>
        <end position="35"/>
    </location>
</feature>
<reference evidence="2 3" key="1">
    <citation type="submission" date="2017-06" db="EMBL/GenBank/DDBJ databases">
        <title>Ant-infecting Ophiocordyceps genomes reveal a high diversity of potential behavioral manipulation genes and a possible major role for enterotoxins.</title>
        <authorList>
            <person name="De Bekker C."/>
            <person name="Evans H.C."/>
            <person name="Brachmann A."/>
            <person name="Hughes D.P."/>
        </authorList>
    </citation>
    <scope>NUCLEOTIDE SEQUENCE [LARGE SCALE GENOMIC DNA]</scope>
    <source>
        <strain evidence="2 3">Map64</strain>
    </source>
</reference>
<dbReference type="OrthoDB" id="5427070at2759"/>
<keyword evidence="1" id="KW-1133">Transmembrane helix</keyword>
<dbReference type="AlphaFoldDB" id="A0A2C5Y216"/>
<dbReference type="EMBL" id="NJET01000094">
    <property type="protein sequence ID" value="PHH61716.1"/>
    <property type="molecule type" value="Genomic_DNA"/>
</dbReference>
<keyword evidence="3" id="KW-1185">Reference proteome</keyword>
<keyword evidence="1" id="KW-0472">Membrane</keyword>
<evidence type="ECO:0000256" key="1">
    <source>
        <dbReference type="SAM" id="Phobius"/>
    </source>
</evidence>
<dbReference type="STRING" id="1399860.A0A2C5Y216"/>